<name>A0A0C3CIA7_PILCF</name>
<proteinExistence type="predicted"/>
<reference evidence="1 2" key="1">
    <citation type="submission" date="2014-04" db="EMBL/GenBank/DDBJ databases">
        <authorList>
            <consortium name="DOE Joint Genome Institute"/>
            <person name="Kuo A."/>
            <person name="Tarkka M."/>
            <person name="Buscot F."/>
            <person name="Kohler A."/>
            <person name="Nagy L.G."/>
            <person name="Floudas D."/>
            <person name="Copeland A."/>
            <person name="Barry K.W."/>
            <person name="Cichocki N."/>
            <person name="Veneault-Fourrey C."/>
            <person name="LaButti K."/>
            <person name="Lindquist E.A."/>
            <person name="Lipzen A."/>
            <person name="Lundell T."/>
            <person name="Morin E."/>
            <person name="Murat C."/>
            <person name="Sun H."/>
            <person name="Tunlid A."/>
            <person name="Henrissat B."/>
            <person name="Grigoriev I.V."/>
            <person name="Hibbett D.S."/>
            <person name="Martin F."/>
            <person name="Nordberg H.P."/>
            <person name="Cantor M.N."/>
            <person name="Hua S.X."/>
        </authorList>
    </citation>
    <scope>NUCLEOTIDE SEQUENCE [LARGE SCALE GENOMIC DNA]</scope>
    <source>
        <strain evidence="1 2">F 1598</strain>
    </source>
</reference>
<sequence>MPAAAEENAGIDFAGLRIYGLSTDTIQFRFYSYEPITKQFCYDETIYSDVTRTSVFWKMIDVSNKIFGVVMSGYMEGLRATIEISRDRAKRKDVSRFALLWKGLPTYSQFLSVGSSPEELIRRSDTSSARKASF</sequence>
<evidence type="ECO:0000313" key="2">
    <source>
        <dbReference type="Proteomes" id="UP000054166"/>
    </source>
</evidence>
<protein>
    <submittedName>
        <fullName evidence="1">Uncharacterized protein</fullName>
    </submittedName>
</protein>
<dbReference type="EMBL" id="KN832975">
    <property type="protein sequence ID" value="KIM89512.1"/>
    <property type="molecule type" value="Genomic_DNA"/>
</dbReference>
<dbReference type="InParanoid" id="A0A0C3CIA7"/>
<dbReference type="AlphaFoldDB" id="A0A0C3CIA7"/>
<gene>
    <name evidence="1" type="ORF">PILCRDRAFT_2708</name>
</gene>
<dbReference type="Proteomes" id="UP000054166">
    <property type="component" value="Unassembled WGS sequence"/>
</dbReference>
<evidence type="ECO:0000313" key="1">
    <source>
        <dbReference type="EMBL" id="KIM89512.1"/>
    </source>
</evidence>
<reference evidence="2" key="2">
    <citation type="submission" date="2015-01" db="EMBL/GenBank/DDBJ databases">
        <title>Evolutionary Origins and Diversification of the Mycorrhizal Mutualists.</title>
        <authorList>
            <consortium name="DOE Joint Genome Institute"/>
            <consortium name="Mycorrhizal Genomics Consortium"/>
            <person name="Kohler A."/>
            <person name="Kuo A."/>
            <person name="Nagy L.G."/>
            <person name="Floudas D."/>
            <person name="Copeland A."/>
            <person name="Barry K.W."/>
            <person name="Cichocki N."/>
            <person name="Veneault-Fourrey C."/>
            <person name="LaButti K."/>
            <person name="Lindquist E.A."/>
            <person name="Lipzen A."/>
            <person name="Lundell T."/>
            <person name="Morin E."/>
            <person name="Murat C."/>
            <person name="Riley R."/>
            <person name="Ohm R."/>
            <person name="Sun H."/>
            <person name="Tunlid A."/>
            <person name="Henrissat B."/>
            <person name="Grigoriev I.V."/>
            <person name="Hibbett D.S."/>
            <person name="Martin F."/>
        </authorList>
    </citation>
    <scope>NUCLEOTIDE SEQUENCE [LARGE SCALE GENOMIC DNA]</scope>
    <source>
        <strain evidence="2">F 1598</strain>
    </source>
</reference>
<organism evidence="1 2">
    <name type="scientific">Piloderma croceum (strain F 1598)</name>
    <dbReference type="NCBI Taxonomy" id="765440"/>
    <lineage>
        <taxon>Eukaryota</taxon>
        <taxon>Fungi</taxon>
        <taxon>Dikarya</taxon>
        <taxon>Basidiomycota</taxon>
        <taxon>Agaricomycotina</taxon>
        <taxon>Agaricomycetes</taxon>
        <taxon>Agaricomycetidae</taxon>
        <taxon>Atheliales</taxon>
        <taxon>Atheliaceae</taxon>
        <taxon>Piloderma</taxon>
    </lineage>
</organism>
<dbReference type="HOGENOM" id="CLU_1896987_0_0_1"/>
<dbReference type="OrthoDB" id="3248548at2759"/>
<keyword evidence="2" id="KW-1185">Reference proteome</keyword>
<accession>A0A0C3CIA7</accession>